<organism evidence="1 2">
    <name type="scientific">Gossypium arboreum</name>
    <name type="common">Tree cotton</name>
    <name type="synonym">Gossypium nanking</name>
    <dbReference type="NCBI Taxonomy" id="29729"/>
    <lineage>
        <taxon>Eukaryota</taxon>
        <taxon>Viridiplantae</taxon>
        <taxon>Streptophyta</taxon>
        <taxon>Embryophyta</taxon>
        <taxon>Tracheophyta</taxon>
        <taxon>Spermatophyta</taxon>
        <taxon>Magnoliopsida</taxon>
        <taxon>eudicotyledons</taxon>
        <taxon>Gunneridae</taxon>
        <taxon>Pentapetalae</taxon>
        <taxon>rosids</taxon>
        <taxon>malvids</taxon>
        <taxon>Malvales</taxon>
        <taxon>Malvaceae</taxon>
        <taxon>Malvoideae</taxon>
        <taxon>Gossypium</taxon>
    </lineage>
</organism>
<comment type="caution">
    <text evidence="1">The sequence shown here is derived from an EMBL/GenBank/DDBJ whole genome shotgun (WGS) entry which is preliminary data.</text>
</comment>
<dbReference type="EMBL" id="JARKNE010000011">
    <property type="protein sequence ID" value="KAK5785354.1"/>
    <property type="molecule type" value="Genomic_DNA"/>
</dbReference>
<dbReference type="PANTHER" id="PTHR33710:SF62">
    <property type="entry name" value="DUF4283 DOMAIN PROTEIN"/>
    <property type="match status" value="1"/>
</dbReference>
<evidence type="ECO:0008006" key="3">
    <source>
        <dbReference type="Google" id="ProtNLM"/>
    </source>
</evidence>
<dbReference type="SUPFAM" id="SSF56219">
    <property type="entry name" value="DNase I-like"/>
    <property type="match status" value="1"/>
</dbReference>
<evidence type="ECO:0000313" key="2">
    <source>
        <dbReference type="Proteomes" id="UP001358586"/>
    </source>
</evidence>
<reference evidence="1 2" key="1">
    <citation type="submission" date="2023-03" db="EMBL/GenBank/DDBJ databases">
        <title>WGS of Gossypium arboreum.</title>
        <authorList>
            <person name="Yu D."/>
        </authorList>
    </citation>
    <scope>NUCLEOTIDE SEQUENCE [LARGE SCALE GENOMIC DNA]</scope>
    <source>
        <tissue evidence="1">Leaf</tissue>
    </source>
</reference>
<evidence type="ECO:0000313" key="1">
    <source>
        <dbReference type="EMBL" id="KAK5785354.1"/>
    </source>
</evidence>
<protein>
    <recommendedName>
        <fullName evidence="3">Reverse transcriptase</fullName>
    </recommendedName>
</protein>
<proteinExistence type="predicted"/>
<accession>A0ABR0N6X0</accession>
<dbReference type="InterPro" id="IPR036691">
    <property type="entry name" value="Endo/exonu/phosph_ase_sf"/>
</dbReference>
<keyword evidence="2" id="KW-1185">Reference proteome</keyword>
<name>A0ABR0N6X0_GOSAR</name>
<gene>
    <name evidence="1" type="ORF">PVK06_039928</name>
</gene>
<dbReference type="PANTHER" id="PTHR33710">
    <property type="entry name" value="BNAC02G09200D PROTEIN"/>
    <property type="match status" value="1"/>
</dbReference>
<sequence length="245" mass="28747">MVFFMETKIDEKRMEKIRRRCGFGNGIDVSTEGSRGGICLAWKEDVQELDYPWLVGRDFNEIMYSFEKSGGQPREEKRIEAFCEVLEEFHLTDVGYMGIWFTWERGNMTETNIKERLDRGVANEKWMKLFPRGNIHHLTSLLSDHCPLLINTTTGNIFMGIPKFKFEAWWTMEESLEQEVMETWESSTSPIVEKLQMLLISLTRWAKSIKKKRDDLKNKLIKGLGNLMEKEADDDILEKAMDTRI</sequence>
<dbReference type="Proteomes" id="UP001358586">
    <property type="component" value="Chromosome 11"/>
</dbReference>
<dbReference type="Gene3D" id="3.60.10.10">
    <property type="entry name" value="Endonuclease/exonuclease/phosphatase"/>
    <property type="match status" value="1"/>
</dbReference>